<dbReference type="PANTHER" id="PTHR48081:SF33">
    <property type="entry name" value="KYNURENINE FORMAMIDASE"/>
    <property type="match status" value="1"/>
</dbReference>
<proteinExistence type="predicted"/>
<name>A0A1C7M8B1_GRIFR</name>
<dbReference type="SUPFAM" id="SSF53474">
    <property type="entry name" value="alpha/beta-Hydrolases"/>
    <property type="match status" value="1"/>
</dbReference>
<dbReference type="PANTHER" id="PTHR48081">
    <property type="entry name" value="AB HYDROLASE SUPERFAMILY PROTEIN C4A8.06C"/>
    <property type="match status" value="1"/>
</dbReference>
<keyword evidence="4" id="KW-1185">Reference proteome</keyword>
<dbReference type="InterPro" id="IPR029058">
    <property type="entry name" value="AB_hydrolase_fold"/>
</dbReference>
<dbReference type="OrthoDB" id="433474at2759"/>
<evidence type="ECO:0000313" key="4">
    <source>
        <dbReference type="Proteomes" id="UP000092993"/>
    </source>
</evidence>
<organism evidence="3 4">
    <name type="scientific">Grifola frondosa</name>
    <name type="common">Maitake</name>
    <name type="synonym">Polyporus frondosus</name>
    <dbReference type="NCBI Taxonomy" id="5627"/>
    <lineage>
        <taxon>Eukaryota</taxon>
        <taxon>Fungi</taxon>
        <taxon>Dikarya</taxon>
        <taxon>Basidiomycota</taxon>
        <taxon>Agaricomycotina</taxon>
        <taxon>Agaricomycetes</taxon>
        <taxon>Polyporales</taxon>
        <taxon>Grifolaceae</taxon>
        <taxon>Grifola</taxon>
    </lineage>
</organism>
<dbReference type="Gene3D" id="3.40.50.1820">
    <property type="entry name" value="alpha/beta hydrolase"/>
    <property type="match status" value="1"/>
</dbReference>
<protein>
    <recommendedName>
        <fullName evidence="2">BD-FAE-like domain-containing protein</fullName>
    </recommendedName>
</protein>
<dbReference type="GO" id="GO:0016787">
    <property type="term" value="F:hydrolase activity"/>
    <property type="evidence" value="ECO:0007669"/>
    <property type="project" value="UniProtKB-KW"/>
</dbReference>
<reference evidence="3 4" key="1">
    <citation type="submission" date="2016-03" db="EMBL/GenBank/DDBJ databases">
        <title>Whole genome sequencing of Grifola frondosa 9006-11.</title>
        <authorList>
            <person name="Min B."/>
            <person name="Park H."/>
            <person name="Kim J.-G."/>
            <person name="Cho H."/>
            <person name="Oh Y.-L."/>
            <person name="Kong W.-S."/>
            <person name="Choi I.-G."/>
        </authorList>
    </citation>
    <scope>NUCLEOTIDE SEQUENCE [LARGE SCALE GENOMIC DNA]</scope>
    <source>
        <strain evidence="3 4">9006-11</strain>
    </source>
</reference>
<gene>
    <name evidence="3" type="ORF">A0H81_06915</name>
</gene>
<evidence type="ECO:0000313" key="3">
    <source>
        <dbReference type="EMBL" id="OBZ73150.1"/>
    </source>
</evidence>
<evidence type="ECO:0000259" key="2">
    <source>
        <dbReference type="Pfam" id="PF20434"/>
    </source>
</evidence>
<dbReference type="STRING" id="5627.A0A1C7M8B1"/>
<feature type="domain" description="BD-FAE-like" evidence="2">
    <location>
        <begin position="52"/>
        <end position="169"/>
    </location>
</feature>
<dbReference type="AlphaFoldDB" id="A0A1C7M8B1"/>
<dbReference type="Pfam" id="PF20434">
    <property type="entry name" value="BD-FAE"/>
    <property type="match status" value="1"/>
</dbReference>
<sequence length="312" mass="35347">MDAVAVNNDTDIQTILHPTINAFLPLLEKHRNEIRSIEYNTFKYGSTDRHQLDVYYPPAGSILNKRVPILFFVYGGGFVAGERSFSPPMDLGYGNVAAYFAKRGLVTIIPDYRLVPHTKFPGPAEDVRDAIGWVVHNIDEVMRGHDLQADTKSMFVTGHSAGSCHIMTMLLVPGLLPQDLRARIRGIIPKGGAFKFQHDNPHHYPATLAKYYGNAQDIFDKMPVTLLRRAPGEVMEEFPDYLIMVSEREGVALREGLDEILAVLNHRLNRDEKISVMKGHNHISPHWALWTGEGEEWAEEVEQWVKARFYSL</sequence>
<dbReference type="InterPro" id="IPR050300">
    <property type="entry name" value="GDXG_lipolytic_enzyme"/>
</dbReference>
<keyword evidence="1" id="KW-0378">Hydrolase</keyword>
<dbReference type="Proteomes" id="UP000092993">
    <property type="component" value="Unassembled WGS sequence"/>
</dbReference>
<dbReference type="InterPro" id="IPR049492">
    <property type="entry name" value="BD-FAE-like_dom"/>
</dbReference>
<evidence type="ECO:0000256" key="1">
    <source>
        <dbReference type="ARBA" id="ARBA00022801"/>
    </source>
</evidence>
<dbReference type="EMBL" id="LUGG01000007">
    <property type="protein sequence ID" value="OBZ73150.1"/>
    <property type="molecule type" value="Genomic_DNA"/>
</dbReference>
<comment type="caution">
    <text evidence="3">The sequence shown here is derived from an EMBL/GenBank/DDBJ whole genome shotgun (WGS) entry which is preliminary data.</text>
</comment>
<accession>A0A1C7M8B1</accession>
<dbReference type="OMA" id="AGSCHIM"/>